<keyword evidence="1" id="KW-1133">Transmembrane helix</keyword>
<protein>
    <submittedName>
        <fullName evidence="2">(wild Malaysian banana) hypothetical protein</fullName>
    </submittedName>
</protein>
<dbReference type="InterPro" id="IPR002110">
    <property type="entry name" value="Ankyrin_rpt"/>
</dbReference>
<dbReference type="SUPFAM" id="SSF48403">
    <property type="entry name" value="Ankyrin repeat"/>
    <property type="match status" value="1"/>
</dbReference>
<dbReference type="InParanoid" id="A0A804I4R1"/>
<dbReference type="PANTHER" id="PTHR24177">
    <property type="entry name" value="CASKIN"/>
    <property type="match status" value="1"/>
</dbReference>
<organism evidence="3 4">
    <name type="scientific">Musa acuminata subsp. malaccensis</name>
    <name type="common">Wild banana</name>
    <name type="synonym">Musa malaccensis</name>
    <dbReference type="NCBI Taxonomy" id="214687"/>
    <lineage>
        <taxon>Eukaryota</taxon>
        <taxon>Viridiplantae</taxon>
        <taxon>Streptophyta</taxon>
        <taxon>Embryophyta</taxon>
        <taxon>Tracheophyta</taxon>
        <taxon>Spermatophyta</taxon>
        <taxon>Magnoliopsida</taxon>
        <taxon>Liliopsida</taxon>
        <taxon>Zingiberales</taxon>
        <taxon>Musaceae</taxon>
        <taxon>Musa</taxon>
    </lineage>
</organism>
<evidence type="ECO:0000313" key="4">
    <source>
        <dbReference type="Proteomes" id="UP000012960"/>
    </source>
</evidence>
<reference evidence="3" key="2">
    <citation type="submission" date="2021-05" db="UniProtKB">
        <authorList>
            <consortium name="EnsemblPlants"/>
        </authorList>
    </citation>
    <scope>IDENTIFICATION</scope>
    <source>
        <strain evidence="3">subsp. malaccensis</strain>
    </source>
</reference>
<dbReference type="InterPro" id="IPR036770">
    <property type="entry name" value="Ankyrin_rpt-contain_sf"/>
</dbReference>
<proteinExistence type="predicted"/>
<evidence type="ECO:0000313" key="2">
    <source>
        <dbReference type="EMBL" id="CAG1862586.1"/>
    </source>
</evidence>
<dbReference type="PANTHER" id="PTHR24177:SF463">
    <property type="entry name" value="OS09G0331600 PROTEIN"/>
    <property type="match status" value="1"/>
</dbReference>
<evidence type="ECO:0000313" key="3">
    <source>
        <dbReference type="EnsemblPlants" id="Ma02_p20020.1"/>
    </source>
</evidence>
<dbReference type="EMBL" id="HG996467">
    <property type="protein sequence ID" value="CAG1862586.1"/>
    <property type="molecule type" value="Genomic_DNA"/>
</dbReference>
<feature type="transmembrane region" description="Helical" evidence="1">
    <location>
        <begin position="275"/>
        <end position="296"/>
    </location>
</feature>
<dbReference type="GO" id="GO:0016020">
    <property type="term" value="C:membrane"/>
    <property type="evidence" value="ECO:0000318"/>
    <property type="project" value="GO_Central"/>
</dbReference>
<sequence length="339" mass="38273">MTDKLYKLVSKESETPVSIAIKEAAQSVEKVLKALSPSSEERWNEPPLILAAQMGLHDFVGKILRVCPQSATYLDTKGRNVLQVAVMYRCEEIVKIIMDMRTILPFWLFSKIDPKTGNTILHLASRGSPDVAKKDQDEPDAMQLHYDLVWFEMVQSSIPKELVHSRNKKGKTAQELFTSNHKQMRKSCKKQLVGIAKTCTSAVAAVVFAMSSSFSHTDDPKTGDSRMFKALSYTYVIGLSFAATSLFLLLSLVNSSYKEQKFRRAIPTKFFLARLTYNMALGTLLLAFTFNTFLQIYGVEGAKEKQEITFMLEIIVCPVLTCLLLFFPDAIFGTFRRFI</sequence>
<dbReference type="Proteomes" id="UP000012960">
    <property type="component" value="Unplaced"/>
</dbReference>
<dbReference type="FunCoup" id="A0A804I4R1">
    <property type="interactions" value="300"/>
</dbReference>
<evidence type="ECO:0000256" key="1">
    <source>
        <dbReference type="SAM" id="Phobius"/>
    </source>
</evidence>
<feature type="transmembrane region" description="Helical" evidence="1">
    <location>
        <begin position="308"/>
        <end position="327"/>
    </location>
</feature>
<keyword evidence="1" id="KW-0812">Transmembrane</keyword>
<gene>
    <name evidence="2" type="ORF">GSMUA_74800.1</name>
</gene>
<feature type="transmembrane region" description="Helical" evidence="1">
    <location>
        <begin position="192"/>
        <end position="210"/>
    </location>
</feature>
<reference evidence="2" key="1">
    <citation type="submission" date="2021-03" db="EMBL/GenBank/DDBJ databases">
        <authorList>
            <consortium name="Genoscope - CEA"/>
            <person name="William W."/>
        </authorList>
    </citation>
    <scope>NUCLEOTIDE SEQUENCE</scope>
    <source>
        <strain evidence="2">Doubled-haploid Pahang</strain>
    </source>
</reference>
<dbReference type="Pfam" id="PF12796">
    <property type="entry name" value="Ank_2"/>
    <property type="match status" value="1"/>
</dbReference>
<dbReference type="Gramene" id="Ma02_t20020.1">
    <property type="protein sequence ID" value="Ma02_p20020.1"/>
    <property type="gene ID" value="Ma02_g20020"/>
</dbReference>
<name>A0A804I4R1_MUSAM</name>
<dbReference type="EnsemblPlants" id="Ma02_t20020.1">
    <property type="protein sequence ID" value="Ma02_p20020.1"/>
    <property type="gene ID" value="Ma02_g20020"/>
</dbReference>
<feature type="transmembrane region" description="Helical" evidence="1">
    <location>
        <begin position="230"/>
        <end position="254"/>
    </location>
</feature>
<keyword evidence="4" id="KW-1185">Reference proteome</keyword>
<accession>A0A804I4R1</accession>
<dbReference type="OMA" id="GENSWIV"/>
<keyword evidence="1" id="KW-0472">Membrane</keyword>
<dbReference type="AlphaFoldDB" id="A0A804I4R1"/>
<dbReference type="Gene3D" id="1.25.40.20">
    <property type="entry name" value="Ankyrin repeat-containing domain"/>
    <property type="match status" value="1"/>
</dbReference>